<organism evidence="1 2">
    <name type="scientific">Geobacter benzoatilyticus</name>
    <dbReference type="NCBI Taxonomy" id="2815309"/>
    <lineage>
        <taxon>Bacteria</taxon>
        <taxon>Pseudomonadati</taxon>
        <taxon>Thermodesulfobacteriota</taxon>
        <taxon>Desulfuromonadia</taxon>
        <taxon>Geobacterales</taxon>
        <taxon>Geobacteraceae</taxon>
        <taxon>Geobacter</taxon>
    </lineage>
</organism>
<dbReference type="EMBL" id="CP071382">
    <property type="protein sequence ID" value="QSV46166.1"/>
    <property type="molecule type" value="Genomic_DNA"/>
</dbReference>
<dbReference type="InterPro" id="IPR036397">
    <property type="entry name" value="RNaseH_sf"/>
</dbReference>
<dbReference type="Gene3D" id="3.30.420.10">
    <property type="entry name" value="Ribonuclease H-like superfamily/Ribonuclease H"/>
    <property type="match status" value="1"/>
</dbReference>
<dbReference type="Proteomes" id="UP000663651">
    <property type="component" value="Chromosome"/>
</dbReference>
<dbReference type="InterPro" id="IPR045290">
    <property type="entry name" value="MOC1-like"/>
</dbReference>
<dbReference type="CDD" id="cd22992">
    <property type="entry name" value="MOC1"/>
    <property type="match status" value="1"/>
</dbReference>
<evidence type="ECO:0000313" key="2">
    <source>
        <dbReference type="Proteomes" id="UP000663651"/>
    </source>
</evidence>
<proteinExistence type="predicted"/>
<dbReference type="PANTHER" id="PTHR36015">
    <property type="entry name" value="HOLLIDAY JUNCTION RESOLVASE MOC1, CHLOROPLASTIC-RELATED"/>
    <property type="match status" value="1"/>
</dbReference>
<sequence length="184" mass="20077">MNWLINAVREKREAATTRPAMERTTSMKIISVDPGQRGGIALLDGNRAEAWPMPGTVAQIVALIRSVSEPGDTLAVERAQPMPKQGVTSVFTYGQHFGGFEAIAACLGLRYVTVRPAEWKKVMGLNSDKTSSIVEAERLFPGVNLIPVGCRKPHDGIAEALLVGEYSRRLVLGSAKNFMERKEV</sequence>
<reference evidence="1 2" key="1">
    <citation type="submission" date="2021-03" db="EMBL/GenBank/DDBJ databases">
        <title>Geobacter metallireducens gen. nov. sp. nov., a microorganism capable of coupling the complete oxidation of organic compounds to the reduction of iron and other metals.</title>
        <authorList>
            <person name="Li Y."/>
        </authorList>
    </citation>
    <scope>NUCLEOTIDE SEQUENCE [LARGE SCALE GENOMIC DNA]</scope>
    <source>
        <strain evidence="1 2">Jerry-YX</strain>
    </source>
</reference>
<protein>
    <submittedName>
        <fullName evidence="1">Uncharacterized protein</fullName>
    </submittedName>
</protein>
<dbReference type="PANTHER" id="PTHR36015:SF6">
    <property type="entry name" value="HOLLIDAY JUNCTION RESOLVASE MOC1, CHLOROPLASTIC-RELATED"/>
    <property type="match status" value="1"/>
</dbReference>
<keyword evidence="2" id="KW-1185">Reference proteome</keyword>
<evidence type="ECO:0000313" key="1">
    <source>
        <dbReference type="EMBL" id="QSV46166.1"/>
    </source>
</evidence>
<name>A0ABX7Q3Y7_9BACT</name>
<gene>
    <name evidence="1" type="ORF">JZM60_02460</name>
</gene>
<accession>A0ABX7Q3Y7</accession>
<dbReference type="RefSeq" id="WP_207163954.1">
    <property type="nucleotide sequence ID" value="NZ_CP071382.1"/>
</dbReference>